<keyword evidence="1" id="KW-0479">Metal-binding</keyword>
<proteinExistence type="predicted"/>
<dbReference type="Proteomes" id="UP001186944">
    <property type="component" value="Unassembled WGS sequence"/>
</dbReference>
<comment type="caution">
    <text evidence="3">The sequence shown here is derived from an EMBL/GenBank/DDBJ whole genome shotgun (WGS) entry which is preliminary data.</text>
</comment>
<dbReference type="PANTHER" id="PTHR47526:SF3">
    <property type="entry name" value="PHD-TYPE DOMAIN-CONTAINING PROTEIN"/>
    <property type="match status" value="1"/>
</dbReference>
<dbReference type="Gene3D" id="1.10.720.30">
    <property type="entry name" value="SAP domain"/>
    <property type="match status" value="1"/>
</dbReference>
<protein>
    <recommendedName>
        <fullName evidence="2">SWIM-type domain-containing protein</fullName>
    </recommendedName>
</protein>
<feature type="domain" description="SWIM-type" evidence="2">
    <location>
        <begin position="180"/>
        <end position="212"/>
    </location>
</feature>
<evidence type="ECO:0000259" key="2">
    <source>
        <dbReference type="PROSITE" id="PS50966"/>
    </source>
</evidence>
<dbReference type="GO" id="GO:0008270">
    <property type="term" value="F:zinc ion binding"/>
    <property type="evidence" value="ECO:0007669"/>
    <property type="project" value="UniProtKB-KW"/>
</dbReference>
<dbReference type="AlphaFoldDB" id="A0AA88YVP5"/>
<dbReference type="PROSITE" id="PS50966">
    <property type="entry name" value="ZF_SWIM"/>
    <property type="match status" value="1"/>
</dbReference>
<name>A0AA88YVP5_PINIB</name>
<dbReference type="InterPro" id="IPR036361">
    <property type="entry name" value="SAP_dom_sf"/>
</dbReference>
<organism evidence="3 4">
    <name type="scientific">Pinctada imbricata</name>
    <name type="common">Atlantic pearl-oyster</name>
    <name type="synonym">Pinctada martensii</name>
    <dbReference type="NCBI Taxonomy" id="66713"/>
    <lineage>
        <taxon>Eukaryota</taxon>
        <taxon>Metazoa</taxon>
        <taxon>Spiralia</taxon>
        <taxon>Lophotrochozoa</taxon>
        <taxon>Mollusca</taxon>
        <taxon>Bivalvia</taxon>
        <taxon>Autobranchia</taxon>
        <taxon>Pteriomorphia</taxon>
        <taxon>Pterioida</taxon>
        <taxon>Pterioidea</taxon>
        <taxon>Pteriidae</taxon>
        <taxon>Pinctada</taxon>
    </lineage>
</organism>
<reference evidence="3" key="1">
    <citation type="submission" date="2019-08" db="EMBL/GenBank/DDBJ databases">
        <title>The improved chromosome-level genome for the pearl oyster Pinctada fucata martensii using PacBio sequencing and Hi-C.</title>
        <authorList>
            <person name="Zheng Z."/>
        </authorList>
    </citation>
    <scope>NUCLEOTIDE SEQUENCE</scope>
    <source>
        <strain evidence="3">ZZ-2019</strain>
        <tissue evidence="3">Adductor muscle</tissue>
    </source>
</reference>
<accession>A0AA88YVP5</accession>
<dbReference type="InterPro" id="IPR003034">
    <property type="entry name" value="SAP_dom"/>
</dbReference>
<dbReference type="InterPro" id="IPR007527">
    <property type="entry name" value="Znf_SWIM"/>
</dbReference>
<keyword evidence="1" id="KW-0862">Zinc</keyword>
<dbReference type="EMBL" id="VSWD01000001">
    <property type="protein sequence ID" value="KAK3108959.1"/>
    <property type="molecule type" value="Genomic_DNA"/>
</dbReference>
<dbReference type="Pfam" id="PF02037">
    <property type="entry name" value="SAP"/>
    <property type="match status" value="1"/>
</dbReference>
<keyword evidence="1" id="KW-0863">Zinc-finger</keyword>
<dbReference type="SUPFAM" id="SSF68906">
    <property type="entry name" value="SAP domain"/>
    <property type="match status" value="1"/>
</dbReference>
<dbReference type="PANTHER" id="PTHR47526">
    <property type="entry name" value="ATP-DEPENDENT DNA HELICASE"/>
    <property type="match status" value="1"/>
</dbReference>
<gene>
    <name evidence="3" type="ORF">FSP39_019796</name>
</gene>
<sequence length="285" mass="32586">MDPGDQTLGLNDFGHWKVEALKRFLSCRGLSSSGNKEELIALAFAAHTMKIPPKQSALEKQISNNDTYTNLLKISQTKLPDPLQLYENWQDEKQGMRHWPPIFITDLTKFLMSYESEDTAKQHLNQYKIGKAYQYFKSEWLKEVYYHPVDRASLYCFLRAKCTPSQSLRSDAHTAWICCEKVSGDIKSAYCTCTAGYEQTCNHVAGLLFRVEYANKMGYTSCTSSKCEWVVPKEKSLEPAMIKDMTFERSQHGKAGIDIDASQGREEVQQVLEEQPDIDQGIYTE</sequence>
<evidence type="ECO:0000313" key="4">
    <source>
        <dbReference type="Proteomes" id="UP001186944"/>
    </source>
</evidence>
<evidence type="ECO:0000313" key="3">
    <source>
        <dbReference type="EMBL" id="KAK3108959.1"/>
    </source>
</evidence>
<keyword evidence="4" id="KW-1185">Reference proteome</keyword>
<evidence type="ECO:0000256" key="1">
    <source>
        <dbReference type="PROSITE-ProRule" id="PRU00325"/>
    </source>
</evidence>